<dbReference type="Proteomes" id="UP000282311">
    <property type="component" value="Unassembled WGS sequence"/>
</dbReference>
<protein>
    <submittedName>
        <fullName evidence="1">DUF2487 family protein</fullName>
    </submittedName>
</protein>
<name>A0A3B0BIM2_9BACL</name>
<evidence type="ECO:0000313" key="1">
    <source>
        <dbReference type="EMBL" id="RKN72454.1"/>
    </source>
</evidence>
<dbReference type="Pfam" id="PF10673">
    <property type="entry name" value="DUF2487"/>
    <property type="match status" value="1"/>
</dbReference>
<comment type="caution">
    <text evidence="1">The sequence shown here is derived from an EMBL/GenBank/DDBJ whole genome shotgun (WGS) entry which is preliminary data.</text>
</comment>
<dbReference type="OrthoDB" id="2678750at2"/>
<dbReference type="RefSeq" id="WP_120750703.1">
    <property type="nucleotide sequence ID" value="NZ_RBAH01000027.1"/>
</dbReference>
<dbReference type="EMBL" id="RBAH01000027">
    <property type="protein sequence ID" value="RKN72454.1"/>
    <property type="molecule type" value="Genomic_DNA"/>
</dbReference>
<evidence type="ECO:0000313" key="2">
    <source>
        <dbReference type="Proteomes" id="UP000282311"/>
    </source>
</evidence>
<accession>A0A3B0BIM2</accession>
<proteinExistence type="predicted"/>
<sequence length="151" mass="16687">MKFSDIAKSDWEGLSPYLDTCLLPVTGLTGFEQPWEATQELEFLRDVMDCIEVPYKGRIVTYPAFHYTDSPEGASAVNTVCQRLKSGSFRYVILISANSSVMTADYPDADLLLCPESAEGDTESGDAFRVRIASEVRSIWQKAAVSNAKTD</sequence>
<reference evidence="1 2" key="1">
    <citation type="journal article" date="2007" name="Int. J. Syst. Evol. Microbiol.">
        <title>Paenibacillus ginsengarvi sp. nov., isolated from soil from ginseng cultivation.</title>
        <authorList>
            <person name="Yoon M.H."/>
            <person name="Ten L.N."/>
            <person name="Im W.T."/>
        </authorList>
    </citation>
    <scope>NUCLEOTIDE SEQUENCE [LARGE SCALE GENOMIC DNA]</scope>
    <source>
        <strain evidence="1 2">KCTC 13059</strain>
    </source>
</reference>
<organism evidence="1 2">
    <name type="scientific">Paenibacillus ginsengarvi</name>
    <dbReference type="NCBI Taxonomy" id="400777"/>
    <lineage>
        <taxon>Bacteria</taxon>
        <taxon>Bacillati</taxon>
        <taxon>Bacillota</taxon>
        <taxon>Bacilli</taxon>
        <taxon>Bacillales</taxon>
        <taxon>Paenibacillaceae</taxon>
        <taxon>Paenibacillus</taxon>
    </lineage>
</organism>
<dbReference type="InterPro" id="IPR019615">
    <property type="entry name" value="DUF2487"/>
</dbReference>
<dbReference type="AlphaFoldDB" id="A0A3B0BIM2"/>
<keyword evidence="2" id="KW-1185">Reference proteome</keyword>
<gene>
    <name evidence="1" type="ORF">D7M11_28675</name>
</gene>